<name>A0ABV9MYR3_9FLAO</name>
<dbReference type="PANTHER" id="PTHR33908:SF11">
    <property type="entry name" value="MEMBRANE PROTEIN"/>
    <property type="match status" value="1"/>
</dbReference>
<feature type="transmembrane region" description="Helical" evidence="8">
    <location>
        <begin position="238"/>
        <end position="260"/>
    </location>
</feature>
<feature type="transmembrane region" description="Helical" evidence="8">
    <location>
        <begin position="339"/>
        <end position="357"/>
    </location>
</feature>
<evidence type="ECO:0000256" key="5">
    <source>
        <dbReference type="ARBA" id="ARBA00022692"/>
    </source>
</evidence>
<feature type="transmembrane region" description="Helical" evidence="8">
    <location>
        <begin position="12"/>
        <end position="30"/>
    </location>
</feature>
<keyword evidence="2" id="KW-1003">Cell membrane</keyword>
<keyword evidence="11" id="KW-1185">Reference proteome</keyword>
<feature type="transmembrane region" description="Helical" evidence="8">
    <location>
        <begin position="302"/>
        <end position="319"/>
    </location>
</feature>
<dbReference type="InterPro" id="IPR050297">
    <property type="entry name" value="LipidA_mod_glycosyltrf_83"/>
</dbReference>
<dbReference type="GO" id="GO:0016757">
    <property type="term" value="F:glycosyltransferase activity"/>
    <property type="evidence" value="ECO:0007669"/>
    <property type="project" value="UniProtKB-KW"/>
</dbReference>
<evidence type="ECO:0000256" key="4">
    <source>
        <dbReference type="ARBA" id="ARBA00022679"/>
    </source>
</evidence>
<feature type="transmembrane region" description="Helical" evidence="8">
    <location>
        <begin position="168"/>
        <end position="186"/>
    </location>
</feature>
<sequence length="529" mass="60109">MSDYPTLNRKPLLLLVLGLVVGTLLLLWQANEVPLVSYADGVSYMGATGNQGLYEHNILTSQWVEASQWQAFWKEASSFQWNTIRHDMAHYDIHPPLYFWVLHVWTHIVGVQLSTGPLLNIGFHLLTALLMVFICLRLRSRAYVAVAAGLFWFLNSSMVTAAQETRQYSLLALMAVLYVCCVLVYLQKKSNAALGGIAIAATLGMLTHYHFALLIGVSVIYLIFFFLTKNEWQHLLKYAVALSLGAVLFILLHPDFYVAFERQAHQAQVFAAENILPRTIIFKSTLIELFKPKLPIAWVQKLTLWLGIIVALLLSFNYTFKQKKGVTSFKSMFKKHQGLPLIVALGISICIFTLYVFQFSPKHAMNPKYIILVTPFYFIVAAQFCNRVLPKKQINYIIIALLMLQTFDTAFNVKRYAQQSQEIAQNISNTLQSGIPIILDTAGRGSLPPVLWHVNETTKVYASSQDHLVKDLPEISNAPTLLYISNLEYHENSIEKRQLVLQKLNEIGYAPTIKEQTLFDSTIYLLKKR</sequence>
<dbReference type="EC" id="2.4.-.-" evidence="10"/>
<dbReference type="EMBL" id="JBHSGP010000005">
    <property type="protein sequence ID" value="MFC4721176.1"/>
    <property type="molecule type" value="Genomic_DNA"/>
</dbReference>
<evidence type="ECO:0000313" key="10">
    <source>
        <dbReference type="EMBL" id="MFC4721176.1"/>
    </source>
</evidence>
<feature type="transmembrane region" description="Helical" evidence="8">
    <location>
        <begin position="369"/>
        <end position="389"/>
    </location>
</feature>
<protein>
    <submittedName>
        <fullName evidence="10">Glycosyltransferase family 39 protein</fullName>
        <ecNumber evidence="10">2.4.-.-</ecNumber>
    </submittedName>
</protein>
<reference evidence="11" key="1">
    <citation type="journal article" date="2019" name="Int. J. Syst. Evol. Microbiol.">
        <title>The Global Catalogue of Microorganisms (GCM) 10K type strain sequencing project: providing services to taxonomists for standard genome sequencing and annotation.</title>
        <authorList>
            <consortium name="The Broad Institute Genomics Platform"/>
            <consortium name="The Broad Institute Genome Sequencing Center for Infectious Disease"/>
            <person name="Wu L."/>
            <person name="Ma J."/>
        </authorList>
    </citation>
    <scope>NUCLEOTIDE SEQUENCE [LARGE SCALE GENOMIC DNA]</scope>
    <source>
        <strain evidence="11">CCUG 63682</strain>
    </source>
</reference>
<evidence type="ECO:0000313" key="11">
    <source>
        <dbReference type="Proteomes" id="UP001595953"/>
    </source>
</evidence>
<keyword evidence="4 10" id="KW-0808">Transferase</keyword>
<keyword evidence="3 10" id="KW-0328">Glycosyltransferase</keyword>
<keyword evidence="6 8" id="KW-1133">Transmembrane helix</keyword>
<evidence type="ECO:0000256" key="6">
    <source>
        <dbReference type="ARBA" id="ARBA00022989"/>
    </source>
</evidence>
<comment type="caution">
    <text evidence="10">The sequence shown here is derived from an EMBL/GenBank/DDBJ whole genome shotgun (WGS) entry which is preliminary data.</text>
</comment>
<evidence type="ECO:0000256" key="7">
    <source>
        <dbReference type="ARBA" id="ARBA00023136"/>
    </source>
</evidence>
<evidence type="ECO:0000256" key="1">
    <source>
        <dbReference type="ARBA" id="ARBA00004651"/>
    </source>
</evidence>
<evidence type="ECO:0000259" key="9">
    <source>
        <dbReference type="Pfam" id="PF13231"/>
    </source>
</evidence>
<feature type="transmembrane region" description="Helical" evidence="8">
    <location>
        <begin position="193"/>
        <end position="226"/>
    </location>
</feature>
<gene>
    <name evidence="10" type="ORF">ACFO5O_02500</name>
</gene>
<dbReference type="Pfam" id="PF13231">
    <property type="entry name" value="PMT_2"/>
    <property type="match status" value="1"/>
</dbReference>
<accession>A0ABV9MYR3</accession>
<dbReference type="Proteomes" id="UP001595953">
    <property type="component" value="Unassembled WGS sequence"/>
</dbReference>
<organism evidence="10 11">
    <name type="scientific">Geojedonia litorea</name>
    <dbReference type="NCBI Taxonomy" id="1268269"/>
    <lineage>
        <taxon>Bacteria</taxon>
        <taxon>Pseudomonadati</taxon>
        <taxon>Bacteroidota</taxon>
        <taxon>Flavobacteriia</taxon>
        <taxon>Flavobacteriales</taxon>
        <taxon>Flavobacteriaceae</taxon>
        <taxon>Geojedonia</taxon>
    </lineage>
</organism>
<evidence type="ECO:0000256" key="3">
    <source>
        <dbReference type="ARBA" id="ARBA00022676"/>
    </source>
</evidence>
<dbReference type="PANTHER" id="PTHR33908">
    <property type="entry name" value="MANNOSYLTRANSFERASE YKCB-RELATED"/>
    <property type="match status" value="1"/>
</dbReference>
<dbReference type="InterPro" id="IPR038731">
    <property type="entry name" value="RgtA/B/C-like"/>
</dbReference>
<evidence type="ECO:0000256" key="2">
    <source>
        <dbReference type="ARBA" id="ARBA00022475"/>
    </source>
</evidence>
<proteinExistence type="predicted"/>
<feature type="domain" description="Glycosyltransferase RgtA/B/C/D-like" evidence="9">
    <location>
        <begin position="94"/>
        <end position="247"/>
    </location>
</feature>
<evidence type="ECO:0000256" key="8">
    <source>
        <dbReference type="SAM" id="Phobius"/>
    </source>
</evidence>
<comment type="subcellular location">
    <subcellularLocation>
        <location evidence="1">Cell membrane</location>
        <topology evidence="1">Multi-pass membrane protein</topology>
    </subcellularLocation>
</comment>
<feature type="transmembrane region" description="Helical" evidence="8">
    <location>
        <begin position="118"/>
        <end position="136"/>
    </location>
</feature>
<keyword evidence="5 8" id="KW-0812">Transmembrane</keyword>
<keyword evidence="7 8" id="KW-0472">Membrane</keyword>